<dbReference type="EMBL" id="JBHTIF010000003">
    <property type="protein sequence ID" value="MFD0726866.1"/>
    <property type="molecule type" value="Genomic_DNA"/>
</dbReference>
<proteinExistence type="predicted"/>
<dbReference type="Proteomes" id="UP001597110">
    <property type="component" value="Unassembled WGS sequence"/>
</dbReference>
<organism evidence="1 2">
    <name type="scientific">Lysobacter brunescens</name>
    <dbReference type="NCBI Taxonomy" id="262323"/>
    <lineage>
        <taxon>Bacteria</taxon>
        <taxon>Pseudomonadati</taxon>
        <taxon>Pseudomonadota</taxon>
        <taxon>Gammaproteobacteria</taxon>
        <taxon>Lysobacterales</taxon>
        <taxon>Lysobacteraceae</taxon>
        <taxon>Lysobacter</taxon>
    </lineage>
</organism>
<sequence>MIPAADGGEQGFQLTLDTESSGLVATVTGRIETVEHLIALFMRIAGEVRRTGVKQVLVLDHTQGVVPPETQMRKLFAALEGQGFDAVRVAYVDARGTAVSRMEVGEILGREHGYECRVFDNESRARIWLHYGES</sequence>
<protein>
    <recommendedName>
        <fullName evidence="3">STAS/SEC14 domain-containing protein</fullName>
    </recommendedName>
</protein>
<keyword evidence="2" id="KW-1185">Reference proteome</keyword>
<name>A0ABW2YES1_9GAMM</name>
<dbReference type="RefSeq" id="WP_386825094.1">
    <property type="nucleotide sequence ID" value="NZ_JBHTIF010000003.1"/>
</dbReference>
<evidence type="ECO:0008006" key="3">
    <source>
        <dbReference type="Google" id="ProtNLM"/>
    </source>
</evidence>
<comment type="caution">
    <text evidence="1">The sequence shown here is derived from an EMBL/GenBank/DDBJ whole genome shotgun (WGS) entry which is preliminary data.</text>
</comment>
<gene>
    <name evidence="1" type="ORF">ACFQ0E_14810</name>
</gene>
<accession>A0ABW2YES1</accession>
<evidence type="ECO:0000313" key="2">
    <source>
        <dbReference type="Proteomes" id="UP001597110"/>
    </source>
</evidence>
<evidence type="ECO:0000313" key="1">
    <source>
        <dbReference type="EMBL" id="MFD0726866.1"/>
    </source>
</evidence>
<reference evidence="2" key="1">
    <citation type="journal article" date="2019" name="Int. J. Syst. Evol. Microbiol.">
        <title>The Global Catalogue of Microorganisms (GCM) 10K type strain sequencing project: providing services to taxonomists for standard genome sequencing and annotation.</title>
        <authorList>
            <consortium name="The Broad Institute Genomics Platform"/>
            <consortium name="The Broad Institute Genome Sequencing Center for Infectious Disease"/>
            <person name="Wu L."/>
            <person name="Ma J."/>
        </authorList>
    </citation>
    <scope>NUCLEOTIDE SEQUENCE [LARGE SCALE GENOMIC DNA]</scope>
    <source>
        <strain evidence="2">CCUG 55585</strain>
    </source>
</reference>